<dbReference type="InterPro" id="IPR029044">
    <property type="entry name" value="Nucleotide-diphossugar_trans"/>
</dbReference>
<dbReference type="PANTHER" id="PTHR47183">
    <property type="entry name" value="GLUCOSE-1-PHOSPHATE CYTIDYLYLTRANSFERASE-RELATED"/>
    <property type="match status" value="1"/>
</dbReference>
<gene>
    <name evidence="2" type="ORF">BAMA_00360</name>
</gene>
<dbReference type="Pfam" id="PF00483">
    <property type="entry name" value="NTP_transferase"/>
    <property type="match status" value="1"/>
</dbReference>
<dbReference type="EMBL" id="JOTN01000001">
    <property type="protein sequence ID" value="KEK21258.1"/>
    <property type="molecule type" value="Genomic_DNA"/>
</dbReference>
<proteinExistence type="predicted"/>
<dbReference type="PANTHER" id="PTHR47183:SF2">
    <property type="entry name" value="GLUCOSE-1-PHOSPHATE CYTIDYLYLTRANSFERASE-RELATED"/>
    <property type="match status" value="1"/>
</dbReference>
<feature type="domain" description="Nucleotidyl transferase" evidence="1">
    <location>
        <begin position="2"/>
        <end position="242"/>
    </location>
</feature>
<dbReference type="RefSeq" id="WP_034634909.1">
    <property type="nucleotide sequence ID" value="NZ_CBCSJC010000002.1"/>
</dbReference>
<keyword evidence="3" id="KW-1185">Reference proteome</keyword>
<dbReference type="eggNOG" id="COG1208">
    <property type="taxonomic scope" value="Bacteria"/>
</dbReference>
<name>A0A073KG17_9BACI</name>
<organism evidence="2 3">
    <name type="scientific">Bacillus manliponensis</name>
    <dbReference type="NCBI Taxonomy" id="574376"/>
    <lineage>
        <taxon>Bacteria</taxon>
        <taxon>Bacillati</taxon>
        <taxon>Bacillota</taxon>
        <taxon>Bacilli</taxon>
        <taxon>Bacillales</taxon>
        <taxon>Bacillaceae</taxon>
        <taxon>Bacillus</taxon>
        <taxon>Bacillus cereus group</taxon>
    </lineage>
</organism>
<dbReference type="Gene3D" id="3.90.550.10">
    <property type="entry name" value="Spore Coat Polysaccharide Biosynthesis Protein SpsA, Chain A"/>
    <property type="match status" value="1"/>
</dbReference>
<sequence length="250" mass="28737">MKVIILCGGKGLRMQGILEDVPKPLVRVQGKPLICHIMEWYSKFGHQEFILPLGYKGEKIKEYFMHYTWKEHDFILDLQKNQHQLLGKREPWNITFIDTGIETATGARIKKLESYVQDGMFLLTYGDGLAHIDIDELVKFHKEKGKVATLTGIKRNSQYGLLQVEEGIATEFQEKPLLDALVNGGFFVCNKEIFRYLSDESGCVLEEEPLRNLIKDNELAVFEYNGFWISVDTPKDLKDANESWSSDKNS</sequence>
<evidence type="ECO:0000313" key="2">
    <source>
        <dbReference type="EMBL" id="KEK21258.1"/>
    </source>
</evidence>
<accession>A0A073KG17</accession>
<keyword evidence="2" id="KW-0548">Nucleotidyltransferase</keyword>
<evidence type="ECO:0000313" key="3">
    <source>
        <dbReference type="Proteomes" id="UP000027822"/>
    </source>
</evidence>
<reference evidence="2 3" key="1">
    <citation type="submission" date="2014-06" db="EMBL/GenBank/DDBJ databases">
        <title>Draft genome sequence of Bacillus manliponensis JCM 15802 (MCCC 1A00708).</title>
        <authorList>
            <person name="Lai Q."/>
            <person name="Liu Y."/>
            <person name="Shao Z."/>
        </authorList>
    </citation>
    <scope>NUCLEOTIDE SEQUENCE [LARGE SCALE GENOMIC DNA]</scope>
    <source>
        <strain evidence="2 3">JCM 15802</strain>
    </source>
</reference>
<dbReference type="OrthoDB" id="9801899at2"/>
<dbReference type="Proteomes" id="UP000027822">
    <property type="component" value="Unassembled WGS sequence"/>
</dbReference>
<protein>
    <submittedName>
        <fullName evidence="2">Glucose-1-phosphate cytidylyltransferase</fullName>
    </submittedName>
</protein>
<dbReference type="InterPro" id="IPR013446">
    <property type="entry name" value="G1P_cyt_trans-like"/>
</dbReference>
<dbReference type="GO" id="GO:0047343">
    <property type="term" value="F:glucose-1-phosphate cytidylyltransferase activity"/>
    <property type="evidence" value="ECO:0007669"/>
    <property type="project" value="InterPro"/>
</dbReference>
<evidence type="ECO:0000259" key="1">
    <source>
        <dbReference type="Pfam" id="PF00483"/>
    </source>
</evidence>
<keyword evidence="2" id="KW-0808">Transferase</keyword>
<dbReference type="SUPFAM" id="SSF53448">
    <property type="entry name" value="Nucleotide-diphospho-sugar transferases"/>
    <property type="match status" value="1"/>
</dbReference>
<dbReference type="AlphaFoldDB" id="A0A073KG17"/>
<comment type="caution">
    <text evidence="2">The sequence shown here is derived from an EMBL/GenBank/DDBJ whole genome shotgun (WGS) entry which is preliminary data.</text>
</comment>
<dbReference type="InterPro" id="IPR005835">
    <property type="entry name" value="NTP_transferase_dom"/>
</dbReference>
<dbReference type="STRING" id="574376.BAMA_00360"/>